<dbReference type="InterPro" id="IPR008921">
    <property type="entry name" value="DNA_pol3_clamp-load_cplx_C"/>
</dbReference>
<dbReference type="eggNOG" id="COG2812">
    <property type="taxonomic scope" value="Bacteria"/>
</dbReference>
<dbReference type="RefSeq" id="WP_005962506.1">
    <property type="nucleotide sequence ID" value="NZ_CP040505.1"/>
</dbReference>
<dbReference type="GO" id="GO:0003887">
    <property type="term" value="F:DNA-directed DNA polymerase activity"/>
    <property type="evidence" value="ECO:0007669"/>
    <property type="project" value="UniProtKB-KW"/>
</dbReference>
<evidence type="ECO:0000259" key="13">
    <source>
        <dbReference type="SMART" id="SM00382"/>
    </source>
</evidence>
<feature type="region of interest" description="Disordered" evidence="12">
    <location>
        <begin position="700"/>
        <end position="1134"/>
    </location>
</feature>
<dbReference type="GO" id="GO:0005524">
    <property type="term" value="F:ATP binding"/>
    <property type="evidence" value="ECO:0007669"/>
    <property type="project" value="UniProtKB-KW"/>
</dbReference>
<organism evidence="14 15">
    <name type="scientific">Schaalia cardiffensis F0333</name>
    <dbReference type="NCBI Taxonomy" id="888050"/>
    <lineage>
        <taxon>Bacteria</taxon>
        <taxon>Bacillati</taxon>
        <taxon>Actinomycetota</taxon>
        <taxon>Actinomycetes</taxon>
        <taxon>Actinomycetales</taxon>
        <taxon>Actinomycetaceae</taxon>
        <taxon>Schaalia</taxon>
    </lineage>
</organism>
<dbReference type="SMART" id="SM00382">
    <property type="entry name" value="AAA"/>
    <property type="match status" value="1"/>
</dbReference>
<feature type="compositionally biased region" description="Low complexity" evidence="12">
    <location>
        <begin position="808"/>
        <end position="820"/>
    </location>
</feature>
<feature type="compositionally biased region" description="Basic and acidic residues" evidence="12">
    <location>
        <begin position="721"/>
        <end position="731"/>
    </location>
</feature>
<dbReference type="SUPFAM" id="SSF52540">
    <property type="entry name" value="P-loop containing nucleoside triphosphate hydrolases"/>
    <property type="match status" value="1"/>
</dbReference>
<dbReference type="EC" id="2.7.7.7" evidence="2"/>
<keyword evidence="6" id="KW-0479">Metal-binding</keyword>
<dbReference type="SUPFAM" id="SSF48019">
    <property type="entry name" value="post-AAA+ oligomerization domain-like"/>
    <property type="match status" value="1"/>
</dbReference>
<proteinExistence type="inferred from homology"/>
<dbReference type="InterPro" id="IPR012763">
    <property type="entry name" value="DNA_pol_III_sug/sutau_N"/>
</dbReference>
<evidence type="ECO:0000313" key="14">
    <source>
        <dbReference type="EMBL" id="ENO18520.1"/>
    </source>
</evidence>
<evidence type="ECO:0000256" key="8">
    <source>
        <dbReference type="ARBA" id="ARBA00022833"/>
    </source>
</evidence>
<evidence type="ECO:0000256" key="3">
    <source>
        <dbReference type="ARBA" id="ARBA00022679"/>
    </source>
</evidence>
<comment type="catalytic activity">
    <reaction evidence="11">
        <text>DNA(n) + a 2'-deoxyribonucleoside 5'-triphosphate = DNA(n+1) + diphosphate</text>
        <dbReference type="Rhea" id="RHEA:22508"/>
        <dbReference type="Rhea" id="RHEA-COMP:17339"/>
        <dbReference type="Rhea" id="RHEA-COMP:17340"/>
        <dbReference type="ChEBI" id="CHEBI:33019"/>
        <dbReference type="ChEBI" id="CHEBI:61560"/>
        <dbReference type="ChEBI" id="CHEBI:173112"/>
        <dbReference type="EC" id="2.7.7.7"/>
    </reaction>
</comment>
<evidence type="ECO:0000256" key="6">
    <source>
        <dbReference type="ARBA" id="ARBA00022723"/>
    </source>
</evidence>
<protein>
    <recommendedName>
        <fullName evidence="2">DNA-directed DNA polymerase</fullName>
        <ecNumber evidence="2">2.7.7.7</ecNumber>
    </recommendedName>
</protein>
<comment type="caution">
    <text evidence="14">The sequence shown here is derived from an EMBL/GenBank/DDBJ whole genome shotgun (WGS) entry which is preliminary data.</text>
</comment>
<feature type="region of interest" description="Disordered" evidence="12">
    <location>
        <begin position="370"/>
        <end position="612"/>
    </location>
</feature>
<evidence type="ECO:0000313" key="15">
    <source>
        <dbReference type="Proteomes" id="UP000013015"/>
    </source>
</evidence>
<evidence type="ECO:0000256" key="9">
    <source>
        <dbReference type="ARBA" id="ARBA00022840"/>
    </source>
</evidence>
<dbReference type="GO" id="GO:0003677">
    <property type="term" value="F:DNA binding"/>
    <property type="evidence" value="ECO:0007669"/>
    <property type="project" value="InterPro"/>
</dbReference>
<keyword evidence="5" id="KW-0235">DNA replication</keyword>
<dbReference type="FunFam" id="3.40.50.300:FF:000014">
    <property type="entry name" value="DNA polymerase III subunit gamma/tau"/>
    <property type="match status" value="1"/>
</dbReference>
<evidence type="ECO:0000256" key="7">
    <source>
        <dbReference type="ARBA" id="ARBA00022741"/>
    </source>
</evidence>
<dbReference type="Pfam" id="PF13177">
    <property type="entry name" value="DNA_pol3_delta2"/>
    <property type="match status" value="1"/>
</dbReference>
<dbReference type="GO" id="GO:0009360">
    <property type="term" value="C:DNA polymerase III complex"/>
    <property type="evidence" value="ECO:0007669"/>
    <property type="project" value="InterPro"/>
</dbReference>
<dbReference type="CDD" id="cd00009">
    <property type="entry name" value="AAA"/>
    <property type="match status" value="1"/>
</dbReference>
<feature type="compositionally biased region" description="Low complexity" evidence="12">
    <location>
        <begin position="372"/>
        <end position="387"/>
    </location>
</feature>
<evidence type="ECO:0000256" key="1">
    <source>
        <dbReference type="ARBA" id="ARBA00006360"/>
    </source>
</evidence>
<keyword evidence="10" id="KW-0239">DNA-directed DNA polymerase</keyword>
<feature type="compositionally biased region" description="Low complexity" evidence="12">
    <location>
        <begin position="853"/>
        <end position="913"/>
    </location>
</feature>
<dbReference type="PATRIC" id="fig|888050.3.peg.741"/>
<dbReference type="GO" id="GO:0046872">
    <property type="term" value="F:metal ion binding"/>
    <property type="evidence" value="ECO:0007669"/>
    <property type="project" value="UniProtKB-KW"/>
</dbReference>
<evidence type="ECO:0000256" key="2">
    <source>
        <dbReference type="ARBA" id="ARBA00012417"/>
    </source>
</evidence>
<evidence type="ECO:0000256" key="11">
    <source>
        <dbReference type="ARBA" id="ARBA00049244"/>
    </source>
</evidence>
<dbReference type="GO" id="GO:0006261">
    <property type="term" value="P:DNA-templated DNA replication"/>
    <property type="evidence" value="ECO:0007669"/>
    <property type="project" value="TreeGrafter"/>
</dbReference>
<keyword evidence="3 14" id="KW-0808">Transferase</keyword>
<keyword evidence="7" id="KW-0547">Nucleotide-binding</keyword>
<dbReference type="InterPro" id="IPR003593">
    <property type="entry name" value="AAA+_ATPase"/>
</dbReference>
<dbReference type="InterPro" id="IPR050238">
    <property type="entry name" value="DNA_Rep/Repair_Clamp_Loader"/>
</dbReference>
<keyword evidence="4 14" id="KW-0548">Nucleotidyltransferase</keyword>
<dbReference type="Gene3D" id="3.40.50.300">
    <property type="entry name" value="P-loop containing nucleotide triphosphate hydrolases"/>
    <property type="match status" value="1"/>
</dbReference>
<keyword evidence="8" id="KW-0862">Zinc</keyword>
<feature type="compositionally biased region" description="Polar residues" evidence="12">
    <location>
        <begin position="988"/>
        <end position="1004"/>
    </location>
</feature>
<feature type="compositionally biased region" description="Low complexity" evidence="12">
    <location>
        <begin position="520"/>
        <end position="532"/>
    </location>
</feature>
<keyword evidence="15" id="KW-1185">Reference proteome</keyword>
<feature type="compositionally biased region" description="Basic and acidic residues" evidence="12">
    <location>
        <begin position="397"/>
        <end position="419"/>
    </location>
</feature>
<dbReference type="HOGENOM" id="CLU_275171_0_0_11"/>
<feature type="compositionally biased region" description="Polar residues" evidence="12">
    <location>
        <begin position="575"/>
        <end position="591"/>
    </location>
</feature>
<evidence type="ECO:0000256" key="10">
    <source>
        <dbReference type="ARBA" id="ARBA00022932"/>
    </source>
</evidence>
<feature type="compositionally biased region" description="Polar residues" evidence="12">
    <location>
        <begin position="542"/>
        <end position="556"/>
    </location>
</feature>
<sequence length="1161" mass="121188">MTTALYRRYRPDTFADVIGQDHVTGPLRAALRANKVTHAYLFSGPRGCGKTTSARILARCLNCAKGPTDTPCGSCDSCRELATGGAGSLDVVEIDAASHGGVDDARELREKATFAPVRDKYKIFIIDEAHMVTNQGFNALLKLVEEPPEHVKFVFATTEPERVIGTIRSRTHHYPFRLVPPDVLGPYLHKLAQEEHVHIAQGVLPMVMRSGGGSVRDTLSVLDQLMAGSIDNELSYETAVALLGYTDTALLDDSIDALASGNGADAYRVIERMVESGHDPRRFVEDLLQRLRDLLIIAIAGEKAGDVLSDVPADQFERMRRQGANWGAHGLSRAADLADEALRQMVGATSPRLQLELLIGRILLPPAPPSAQPLEGAADLASSADGSQENGPQGRFGAREAREALERSRRSRASERAGMSERSAAGERSPAGEPHAAREREGSAQHVSPAAPGRPSPESGRAAPANSPAAATHWPEAAVPGASAAADAPGTPDASRDPGAHGITGASTAADAPDGPSWLPANDSPSDSANSDWPEVAAPVSDAQTHTHNPNETTAHPSRARSAQEPEHPAAAPQTQGPDTSTPTGFDQENTPAPPSAPLEVPPGTTLPHSDQGADTIRERWNEVLSRLGSISRFVGTLVSENAQLGPVHGSELVLLFQHAGFVSQFSREDRVTALSDAIFEVTGIRVTVSAQTWQVGTEPAIASSSTHASAVPSSPTSDHASQRDAFERAPQDQTSARAIQEQDSARGTQEQTSAPAPQGQSGWVSEPPPFEPDEAPVAEGDRTPTASYPLDAGEDSPQDDTAKRLHSPAPESVPEPAESGFAPLSDAETRDPLTAAPEPVSPDPAQISASFAEPSASDSPAVESAVSSSPISEPSAASSPASDSPVSGPSSSAAPASPHHAPAATPAASKAHVGYTNGPKRRAISVFTYDEPAPDNTPTAFDSASTPSPEEHSQEHASAPDSPAASYSAPTTESEADAWGPVAAPGGSTTQDDSGWTPDTSAPWSPDPGTPWGSEPSVPGTPEPSTPWTPEPSTSWEPNEEAPSTWGPGPSTPWEPHSSPAQAPMSGWSEYHTTPTGVSFDDSPSTSADSPSTSISGFDNTSGPRPSEASPQAPTSSPALDDSPSLDDEDVEVSTHFGVPAVLDILGGTVIEEIYDEGSR</sequence>
<dbReference type="Gene3D" id="1.10.8.60">
    <property type="match status" value="1"/>
</dbReference>
<evidence type="ECO:0000256" key="4">
    <source>
        <dbReference type="ARBA" id="ARBA00022695"/>
    </source>
</evidence>
<name>N6W7J3_9ACTO</name>
<feature type="compositionally biased region" description="Polar residues" evidence="12">
    <location>
        <begin position="1098"/>
        <end position="1116"/>
    </location>
</feature>
<dbReference type="NCBIfam" id="NF005846">
    <property type="entry name" value="PRK07764.1-6"/>
    <property type="match status" value="1"/>
</dbReference>
<dbReference type="STRING" id="888050.HMPREF9004_0777"/>
<dbReference type="Gene3D" id="1.20.272.10">
    <property type="match status" value="1"/>
</dbReference>
<dbReference type="InterPro" id="IPR027417">
    <property type="entry name" value="P-loop_NTPase"/>
</dbReference>
<comment type="similarity">
    <text evidence="1">Belongs to the DnaX/STICHEL family.</text>
</comment>
<dbReference type="PANTHER" id="PTHR11669:SF0">
    <property type="entry name" value="PROTEIN STICHEL-LIKE 2"/>
    <property type="match status" value="1"/>
</dbReference>
<feature type="compositionally biased region" description="Polar residues" evidence="12">
    <location>
        <begin position="732"/>
        <end position="764"/>
    </location>
</feature>
<feature type="compositionally biased region" description="Low complexity" evidence="12">
    <location>
        <begin position="1080"/>
        <end position="1097"/>
    </location>
</feature>
<reference evidence="14 15" key="1">
    <citation type="submission" date="2013-03" db="EMBL/GenBank/DDBJ databases">
        <title>Reference genome for the Human Microbiome Project.</title>
        <authorList>
            <person name="Aqrawi P."/>
            <person name="Ayvaz T."/>
            <person name="Bess C."/>
            <person name="Blankenburg K."/>
            <person name="Coyle M."/>
            <person name="Deng J."/>
            <person name="Forbes L."/>
            <person name="Fowler G."/>
            <person name="Francisco L."/>
            <person name="Fu Q."/>
            <person name="Gibbs R."/>
            <person name="Gross S."/>
            <person name="Gubbala S."/>
            <person name="Hale W."/>
            <person name="Hemphill L."/>
            <person name="Highlander S."/>
            <person name="Hirani K."/>
            <person name="Jackson L."/>
            <person name="Jakkamsetti A."/>
            <person name="Javaid M."/>
            <person name="Jayaseelan J.C."/>
            <person name="Jiang H."/>
            <person name="Joshi V."/>
            <person name="Korchina V."/>
            <person name="Kovar C."/>
            <person name="Lara F."/>
            <person name="Lee S."/>
            <person name="Liu Y."/>
            <person name="Mata R."/>
            <person name="Mathew T."/>
            <person name="Munidasa M."/>
            <person name="Muzny D."/>
            <person name="Nazareth L."/>
            <person name="Ngo R."/>
            <person name="Nguyen L."/>
            <person name="Nguyen N."/>
            <person name="Okwuonu G."/>
            <person name="Ongeri F."/>
            <person name="Palculict T."/>
            <person name="Patil S."/>
            <person name="Petrosino J."/>
            <person name="Pham C."/>
            <person name="Pham P."/>
            <person name="Pu L.-L."/>
            <person name="Qin X."/>
            <person name="Qu J."/>
            <person name="Reid J."/>
            <person name="Ross M."/>
            <person name="Ruth R."/>
            <person name="Saada N."/>
            <person name="San Lucas F."/>
            <person name="Santibanez J."/>
            <person name="Shang Y."/>
            <person name="Simmons D."/>
            <person name="Song X.-Z."/>
            <person name="Tang L.-Y."/>
            <person name="Thornton R."/>
            <person name="Warren J."/>
            <person name="Weissenberger G."/>
            <person name="Wilczek-Boney K."/>
            <person name="Worley K."/>
            <person name="Youmans B."/>
            <person name="Zhang J."/>
            <person name="Zhang L."/>
            <person name="Zhao Z."/>
            <person name="Zhou C."/>
            <person name="Zhu D."/>
            <person name="Zhu Y."/>
        </authorList>
    </citation>
    <scope>NUCLEOTIDE SEQUENCE [LARGE SCALE GENOMIC DNA]</scope>
    <source>
        <strain evidence="14 15">F0333</strain>
    </source>
</reference>
<dbReference type="NCBIfam" id="TIGR02397">
    <property type="entry name" value="dnaX_nterm"/>
    <property type="match status" value="1"/>
</dbReference>
<dbReference type="Proteomes" id="UP000013015">
    <property type="component" value="Unassembled WGS sequence"/>
</dbReference>
<gene>
    <name evidence="14" type="primary">dnaZX</name>
    <name evidence="14" type="ORF">HMPREF9004_0777</name>
</gene>
<feature type="compositionally biased region" description="Low complexity" evidence="12">
    <location>
        <begin position="703"/>
        <end position="718"/>
    </location>
</feature>
<evidence type="ECO:0000256" key="5">
    <source>
        <dbReference type="ARBA" id="ARBA00022705"/>
    </source>
</evidence>
<dbReference type="AlphaFoldDB" id="N6W7J3"/>
<feature type="compositionally biased region" description="Low complexity" evidence="12">
    <location>
        <begin position="958"/>
        <end position="974"/>
    </location>
</feature>
<dbReference type="Pfam" id="PF12169">
    <property type="entry name" value="DNA_pol3_gamma3"/>
    <property type="match status" value="1"/>
</dbReference>
<feature type="compositionally biased region" description="Pro residues" evidence="12">
    <location>
        <begin position="1020"/>
        <end position="1031"/>
    </location>
</feature>
<feature type="domain" description="AAA+ ATPase" evidence="13">
    <location>
        <begin position="36"/>
        <end position="177"/>
    </location>
</feature>
<accession>N6W7J3</accession>
<dbReference type="PANTHER" id="PTHR11669">
    <property type="entry name" value="REPLICATION FACTOR C / DNA POLYMERASE III GAMMA-TAU SUBUNIT"/>
    <property type="match status" value="1"/>
</dbReference>
<feature type="compositionally biased region" description="Polar residues" evidence="12">
    <location>
        <begin position="937"/>
        <end position="949"/>
    </location>
</feature>
<dbReference type="InterPro" id="IPR022754">
    <property type="entry name" value="DNA_pol_III_gamma-3"/>
</dbReference>
<dbReference type="EMBL" id="AQHZ01000013">
    <property type="protein sequence ID" value="ENO18520.1"/>
    <property type="molecule type" value="Genomic_DNA"/>
</dbReference>
<keyword evidence="9" id="KW-0067">ATP-binding</keyword>
<feature type="compositionally biased region" description="Pro residues" evidence="12">
    <location>
        <begin position="592"/>
        <end position="601"/>
    </location>
</feature>
<evidence type="ECO:0000256" key="12">
    <source>
        <dbReference type="SAM" id="MobiDB-lite"/>
    </source>
</evidence>
<feature type="compositionally biased region" description="Low complexity" evidence="12">
    <location>
        <begin position="462"/>
        <end position="493"/>
    </location>
</feature>